<organism evidence="2 3">
    <name type="scientific">Ameiurus melas</name>
    <name type="common">Black bullhead</name>
    <name type="synonym">Silurus melas</name>
    <dbReference type="NCBI Taxonomy" id="219545"/>
    <lineage>
        <taxon>Eukaryota</taxon>
        <taxon>Metazoa</taxon>
        <taxon>Chordata</taxon>
        <taxon>Craniata</taxon>
        <taxon>Vertebrata</taxon>
        <taxon>Euteleostomi</taxon>
        <taxon>Actinopterygii</taxon>
        <taxon>Neopterygii</taxon>
        <taxon>Teleostei</taxon>
        <taxon>Ostariophysi</taxon>
        <taxon>Siluriformes</taxon>
        <taxon>Ictaluridae</taxon>
        <taxon>Ameiurus</taxon>
    </lineage>
</organism>
<gene>
    <name evidence="2" type="ORF">AMELA_G00121650</name>
</gene>
<dbReference type="Proteomes" id="UP000593565">
    <property type="component" value="Unassembled WGS sequence"/>
</dbReference>
<feature type="domain" description="Reverse transcriptase" evidence="1">
    <location>
        <begin position="176"/>
        <end position="440"/>
    </location>
</feature>
<accession>A0A7J6ANX6</accession>
<dbReference type="EMBL" id="JAAGNN010000010">
    <property type="protein sequence ID" value="KAF4083817.1"/>
    <property type="molecule type" value="Genomic_DNA"/>
</dbReference>
<evidence type="ECO:0000313" key="2">
    <source>
        <dbReference type="EMBL" id="KAF4083817.1"/>
    </source>
</evidence>
<evidence type="ECO:0000313" key="3">
    <source>
        <dbReference type="Proteomes" id="UP000593565"/>
    </source>
</evidence>
<sequence length="650" mass="73579">SLKQKSRQLERKWRQTKLGIFQTAWKESLLQYRKSLVDAKKIYFSTLIGDNQNNSRFLFNTVAQLTRNKTTSEEKTQSFHSSEDFMKFFIYKIENIRDEIQAIKLQPVSNITNPLDDNVAIPDQCLECFAPLIETDLATLISSANSSTCILDPIPTCLFKQICPGVIKSLLNIVNSSLTTGYVPKSLKLAVIKPLIKKPDLDPSQLSNYRPISNLPFISKILEKVVAKQLCSYLERNNIHEIYQSGFRPHHSTETALVKVVNDLLLTSDQGCVSLLVLLDLSAAFDTIDHTILLDRLENVVGIKGTVLSWLRSYLTDRYQFVDINGDFSMRTEVTFGVPQGSVLGPLLFTLYMLPLGQIIRKHGISFHCYADDTQLYVSAKPEDRQKLSKVEDCVNDIRCWMLTNFLLLNSDKTEILLLGPRVARSNLPDYTVTLDGLSVSSCTAVKDLGVIIDSSLLFDAHVDNITRIAFFHLRNISKIRNILSLHDAEILVHAFVTSRLDYCNALLSGCSSKNINKLQLVQNAAARVLTRTRRFDHITPILSTLHWLPVKFRIKFKILLLTYKALHGLAPQYLSDLLVLYDPPRLLRSKDAGYLILPRIVKSTAGGRAFAYRAPQLWNSLPISVRDSDTVSVFKSRLKTYLFTQAYPD</sequence>
<proteinExistence type="predicted"/>
<dbReference type="Pfam" id="PF00078">
    <property type="entry name" value="RVT_1"/>
    <property type="match status" value="1"/>
</dbReference>
<dbReference type="InterPro" id="IPR043502">
    <property type="entry name" value="DNA/RNA_pol_sf"/>
</dbReference>
<reference evidence="2 3" key="1">
    <citation type="submission" date="2020-02" db="EMBL/GenBank/DDBJ databases">
        <title>A chromosome-scale genome assembly of the black bullhead catfish (Ameiurus melas).</title>
        <authorList>
            <person name="Wen M."/>
            <person name="Zham M."/>
            <person name="Cabau C."/>
            <person name="Klopp C."/>
            <person name="Donnadieu C."/>
            <person name="Roques C."/>
            <person name="Bouchez O."/>
            <person name="Lampietro C."/>
            <person name="Jouanno E."/>
            <person name="Herpin A."/>
            <person name="Louis A."/>
            <person name="Berthelot C."/>
            <person name="Parey E."/>
            <person name="Roest-Crollius H."/>
            <person name="Braasch I."/>
            <person name="Postlethwait J."/>
            <person name="Robinson-Rechavi M."/>
            <person name="Echchiki A."/>
            <person name="Begum T."/>
            <person name="Montfort J."/>
            <person name="Schartl M."/>
            <person name="Bobe J."/>
            <person name="Guiguen Y."/>
        </authorList>
    </citation>
    <scope>NUCLEOTIDE SEQUENCE [LARGE SCALE GENOMIC DNA]</scope>
    <source>
        <strain evidence="2">M_S1</strain>
        <tissue evidence="2">Blood</tissue>
    </source>
</reference>
<evidence type="ECO:0000259" key="1">
    <source>
        <dbReference type="PROSITE" id="PS50878"/>
    </source>
</evidence>
<comment type="caution">
    <text evidence="2">The sequence shown here is derived from an EMBL/GenBank/DDBJ whole genome shotgun (WGS) entry which is preliminary data.</text>
</comment>
<dbReference type="PANTHER" id="PTHR33332">
    <property type="entry name" value="REVERSE TRANSCRIPTASE DOMAIN-CONTAINING PROTEIN"/>
    <property type="match status" value="1"/>
</dbReference>
<dbReference type="PROSITE" id="PS50878">
    <property type="entry name" value="RT_POL"/>
    <property type="match status" value="1"/>
</dbReference>
<dbReference type="AlphaFoldDB" id="A0A7J6ANX6"/>
<dbReference type="CDD" id="cd01650">
    <property type="entry name" value="RT_nLTR_like"/>
    <property type="match status" value="1"/>
</dbReference>
<protein>
    <recommendedName>
        <fullName evidence="1">Reverse transcriptase domain-containing protein</fullName>
    </recommendedName>
</protein>
<name>A0A7J6ANX6_AMEME</name>
<dbReference type="SUPFAM" id="SSF56672">
    <property type="entry name" value="DNA/RNA polymerases"/>
    <property type="match status" value="1"/>
</dbReference>
<keyword evidence="3" id="KW-1185">Reference proteome</keyword>
<feature type="non-terminal residue" evidence="2">
    <location>
        <position position="1"/>
    </location>
</feature>
<dbReference type="InterPro" id="IPR000477">
    <property type="entry name" value="RT_dom"/>
</dbReference>